<dbReference type="InterPro" id="IPR000608">
    <property type="entry name" value="UBC"/>
</dbReference>
<feature type="domain" description="UBC core" evidence="1">
    <location>
        <begin position="1"/>
        <end position="59"/>
    </location>
</feature>
<dbReference type="OMA" id="KWISKEF"/>
<evidence type="ECO:0000259" key="1">
    <source>
        <dbReference type="PROSITE" id="PS50127"/>
    </source>
</evidence>
<reference evidence="2" key="1">
    <citation type="submission" date="2023-09" db="UniProtKB">
        <authorList>
            <consortium name="Ensembl"/>
        </authorList>
    </citation>
    <scope>IDENTIFICATION</scope>
</reference>
<dbReference type="PROSITE" id="PS50127">
    <property type="entry name" value="UBC_2"/>
    <property type="match status" value="1"/>
</dbReference>
<dbReference type="InterPro" id="IPR016135">
    <property type="entry name" value="UBQ-conjugating_enzyme/RWD"/>
</dbReference>
<evidence type="ECO:0000313" key="2">
    <source>
        <dbReference type="Ensembl" id="ENSBMSP00010015338.1"/>
    </source>
</evidence>
<dbReference type="Gene3D" id="3.10.110.10">
    <property type="entry name" value="Ubiquitin Conjugating Enzyme"/>
    <property type="match status" value="1"/>
</dbReference>
<organism evidence="2">
    <name type="scientific">Balaenoptera musculus</name>
    <name type="common">Blue whale</name>
    <dbReference type="NCBI Taxonomy" id="9771"/>
    <lineage>
        <taxon>Eukaryota</taxon>
        <taxon>Metazoa</taxon>
        <taxon>Chordata</taxon>
        <taxon>Craniata</taxon>
        <taxon>Vertebrata</taxon>
        <taxon>Euteleostomi</taxon>
        <taxon>Mammalia</taxon>
        <taxon>Eutheria</taxon>
        <taxon>Laurasiatheria</taxon>
        <taxon>Artiodactyla</taxon>
        <taxon>Whippomorpha</taxon>
        <taxon>Cetacea</taxon>
        <taxon>Mysticeti</taxon>
        <taxon>Balaenopteridae</taxon>
        <taxon>Balaenoptera</taxon>
    </lineage>
</organism>
<proteinExistence type="predicted"/>
<dbReference type="Ensembl" id="ENSBMST00010016985.1">
    <property type="protein sequence ID" value="ENSBMSP00010015338.1"/>
    <property type="gene ID" value="ENSBMSG00010011179.1"/>
</dbReference>
<dbReference type="GeneTree" id="ENSGT00940000153169"/>
<dbReference type="SUPFAM" id="SSF54495">
    <property type="entry name" value="UBC-like"/>
    <property type="match status" value="1"/>
</dbReference>
<name>A0A8C0D4M2_BALMU</name>
<accession>A0A8C0D4M2</accession>
<protein>
    <recommendedName>
        <fullName evidence="1">UBC core domain-containing protein</fullName>
    </recommendedName>
</protein>
<sequence>MVLKRINKELGDLARDPAAQCSEGPVGDDMFHWQATIMGPNDKQVYYVANVFTLTWVWD</sequence>
<dbReference type="AlphaFoldDB" id="A0A8C0D4M2"/>